<feature type="compositionally biased region" description="Basic residues" evidence="1">
    <location>
        <begin position="77"/>
        <end position="89"/>
    </location>
</feature>
<sequence length="103" mass="11353">MRTRRRASQKPIIIRKSYATESCTDLILFSISVVSERGRATTTHADAVDALFIAWPKRGALVSEVGAARTSSPYRSSRPRGSPKTRRGAFVKHTEAALAHFPL</sequence>
<accession>A0A4C2A351</accession>
<comment type="caution">
    <text evidence="2">The sequence shown here is derived from an EMBL/GenBank/DDBJ whole genome shotgun (WGS) entry which is preliminary data.</text>
</comment>
<gene>
    <name evidence="2" type="ORF">EVAR_52144_1</name>
</gene>
<evidence type="ECO:0000313" key="3">
    <source>
        <dbReference type="Proteomes" id="UP000299102"/>
    </source>
</evidence>
<evidence type="ECO:0000313" key="2">
    <source>
        <dbReference type="EMBL" id="GBP95116.1"/>
    </source>
</evidence>
<keyword evidence="3" id="KW-1185">Reference proteome</keyword>
<dbReference type="EMBL" id="BGZK01002586">
    <property type="protein sequence ID" value="GBP95116.1"/>
    <property type="molecule type" value="Genomic_DNA"/>
</dbReference>
<evidence type="ECO:0000256" key="1">
    <source>
        <dbReference type="SAM" id="MobiDB-lite"/>
    </source>
</evidence>
<protein>
    <submittedName>
        <fullName evidence="2">Uncharacterized protein</fullName>
    </submittedName>
</protein>
<organism evidence="2 3">
    <name type="scientific">Eumeta variegata</name>
    <name type="common">Bagworm moth</name>
    <name type="synonym">Eumeta japonica</name>
    <dbReference type="NCBI Taxonomy" id="151549"/>
    <lineage>
        <taxon>Eukaryota</taxon>
        <taxon>Metazoa</taxon>
        <taxon>Ecdysozoa</taxon>
        <taxon>Arthropoda</taxon>
        <taxon>Hexapoda</taxon>
        <taxon>Insecta</taxon>
        <taxon>Pterygota</taxon>
        <taxon>Neoptera</taxon>
        <taxon>Endopterygota</taxon>
        <taxon>Lepidoptera</taxon>
        <taxon>Glossata</taxon>
        <taxon>Ditrysia</taxon>
        <taxon>Tineoidea</taxon>
        <taxon>Psychidae</taxon>
        <taxon>Oiketicinae</taxon>
        <taxon>Eumeta</taxon>
    </lineage>
</organism>
<dbReference type="Proteomes" id="UP000299102">
    <property type="component" value="Unassembled WGS sequence"/>
</dbReference>
<dbReference type="AlphaFoldDB" id="A0A4C2A351"/>
<reference evidence="2 3" key="1">
    <citation type="journal article" date="2019" name="Commun. Biol.">
        <title>The bagworm genome reveals a unique fibroin gene that provides high tensile strength.</title>
        <authorList>
            <person name="Kono N."/>
            <person name="Nakamura H."/>
            <person name="Ohtoshi R."/>
            <person name="Tomita M."/>
            <person name="Numata K."/>
            <person name="Arakawa K."/>
        </authorList>
    </citation>
    <scope>NUCLEOTIDE SEQUENCE [LARGE SCALE GENOMIC DNA]</scope>
</reference>
<name>A0A4C2A351_EUMVA</name>
<feature type="region of interest" description="Disordered" evidence="1">
    <location>
        <begin position="68"/>
        <end position="89"/>
    </location>
</feature>
<proteinExistence type="predicted"/>